<keyword evidence="3" id="KW-1185">Reference proteome</keyword>
<dbReference type="PANTHER" id="PTHR11695">
    <property type="entry name" value="ALCOHOL DEHYDROGENASE RELATED"/>
    <property type="match status" value="1"/>
</dbReference>
<gene>
    <name evidence="2" type="ORF">NYR02_02240</name>
</gene>
<dbReference type="InterPro" id="IPR050700">
    <property type="entry name" value="YIM1/Zinc_Alcohol_DH_Fams"/>
</dbReference>
<protein>
    <submittedName>
        <fullName evidence="2">Alcohol dehydrogenase catalytic domain-containing protein</fullName>
    </submittedName>
</protein>
<reference evidence="2" key="2">
    <citation type="submission" date="2022-08" db="EMBL/GenBank/DDBJ databases">
        <authorList>
            <person name="Dong C."/>
        </authorList>
    </citation>
    <scope>NUCLEOTIDE SEQUENCE</scope>
    <source>
        <strain evidence="2">59MF3M-4</strain>
    </source>
</reference>
<sequence length="143" mass="15407">MLRINAAAINPVDTNIRDGDFKLLLPYRTPFILGHDLSGTVLRIGADVHKFKAGDEVFGRPRDYRIGTFAEFIAVDQDDLALKPAGLDMEQAALIALTARQALVDVGKVKPGQKVLIPAGSGGVGIIQASGGYGRYDHQCKEF</sequence>
<dbReference type="InterPro" id="IPR011032">
    <property type="entry name" value="GroES-like_sf"/>
</dbReference>
<dbReference type="SUPFAM" id="SSF50129">
    <property type="entry name" value="GroES-like"/>
    <property type="match status" value="1"/>
</dbReference>
<reference evidence="2" key="1">
    <citation type="journal article" date="2022" name="Front. Microbiol.">
        <title>Genome-based taxonomic rearrangement of Oceanobacter-related bacteria including the description of Thalassolituus hydrocarbonoclasticus sp. nov. and Thalassolituus pacificus sp. nov. and emended description of the genus Thalassolituus.</title>
        <authorList>
            <person name="Dong C."/>
            <person name="Wei L."/>
            <person name="Wang J."/>
            <person name="Lai Q."/>
            <person name="Huang Z."/>
            <person name="Shao Z."/>
        </authorList>
    </citation>
    <scope>NUCLEOTIDE SEQUENCE</scope>
    <source>
        <strain evidence="2">59MF3M-4</strain>
    </source>
</reference>
<dbReference type="RefSeq" id="WP_260974771.1">
    <property type="nucleotide sequence ID" value="NZ_JAOANI010000009.1"/>
</dbReference>
<dbReference type="AlphaFoldDB" id="A0A9X3AFG8"/>
<dbReference type="Gene3D" id="3.90.180.10">
    <property type="entry name" value="Medium-chain alcohol dehydrogenases, catalytic domain"/>
    <property type="match status" value="1"/>
</dbReference>
<evidence type="ECO:0000313" key="3">
    <source>
        <dbReference type="Proteomes" id="UP001147830"/>
    </source>
</evidence>
<feature type="domain" description="Alcohol dehydrogenase-like N-terminal" evidence="1">
    <location>
        <begin position="2"/>
        <end position="84"/>
    </location>
</feature>
<evidence type="ECO:0000313" key="2">
    <source>
        <dbReference type="EMBL" id="MCT7357841.1"/>
    </source>
</evidence>
<proteinExistence type="predicted"/>
<dbReference type="PANTHER" id="PTHR11695:SF294">
    <property type="entry name" value="RETICULON-4-INTERACTING PROTEIN 1, MITOCHONDRIAL"/>
    <property type="match status" value="1"/>
</dbReference>
<dbReference type="Pfam" id="PF08240">
    <property type="entry name" value="ADH_N"/>
    <property type="match status" value="1"/>
</dbReference>
<dbReference type="Proteomes" id="UP001147830">
    <property type="component" value="Unassembled WGS sequence"/>
</dbReference>
<evidence type="ECO:0000259" key="1">
    <source>
        <dbReference type="Pfam" id="PF08240"/>
    </source>
</evidence>
<name>A0A9X3AFG8_9GAMM</name>
<accession>A0A9X3AFG8</accession>
<dbReference type="EMBL" id="JAOANI010000009">
    <property type="protein sequence ID" value="MCT7357841.1"/>
    <property type="molecule type" value="Genomic_DNA"/>
</dbReference>
<dbReference type="Gene3D" id="3.40.50.720">
    <property type="entry name" value="NAD(P)-binding Rossmann-like Domain"/>
    <property type="match status" value="1"/>
</dbReference>
<comment type="caution">
    <text evidence="2">The sequence shown here is derived from an EMBL/GenBank/DDBJ whole genome shotgun (WGS) entry which is preliminary data.</text>
</comment>
<organism evidence="2 3">
    <name type="scientific">Thalassolituus pacificus</name>
    <dbReference type="NCBI Taxonomy" id="2975440"/>
    <lineage>
        <taxon>Bacteria</taxon>
        <taxon>Pseudomonadati</taxon>
        <taxon>Pseudomonadota</taxon>
        <taxon>Gammaproteobacteria</taxon>
        <taxon>Oceanospirillales</taxon>
        <taxon>Oceanospirillaceae</taxon>
        <taxon>Thalassolituus</taxon>
    </lineage>
</organism>
<dbReference type="InterPro" id="IPR013154">
    <property type="entry name" value="ADH-like_N"/>
</dbReference>